<sequence length="49" mass="5187">MLASKSGVDSSSSSSSLPFAFETFSIISRRDRGQHLNKESAPGIMAKIG</sequence>
<dbReference type="Proteomes" id="UP000663887">
    <property type="component" value="Unassembled WGS sequence"/>
</dbReference>
<protein>
    <submittedName>
        <fullName evidence="1">Uncharacterized protein</fullName>
    </submittedName>
</protein>
<name>A0A816PD59_9BILA</name>
<evidence type="ECO:0000313" key="2">
    <source>
        <dbReference type="Proteomes" id="UP000663887"/>
    </source>
</evidence>
<reference evidence="1" key="1">
    <citation type="submission" date="2021-02" db="EMBL/GenBank/DDBJ databases">
        <authorList>
            <person name="Nowell W R."/>
        </authorList>
    </citation>
    <scope>NUCLEOTIDE SEQUENCE</scope>
</reference>
<accession>A0A816PD59</accession>
<dbReference type="EMBL" id="CAJNRG010002401">
    <property type="protein sequence ID" value="CAF2047161.1"/>
    <property type="molecule type" value="Genomic_DNA"/>
</dbReference>
<comment type="caution">
    <text evidence="1">The sequence shown here is derived from an EMBL/GenBank/DDBJ whole genome shotgun (WGS) entry which is preliminary data.</text>
</comment>
<organism evidence="1 2">
    <name type="scientific">Rotaria magnacalcarata</name>
    <dbReference type="NCBI Taxonomy" id="392030"/>
    <lineage>
        <taxon>Eukaryota</taxon>
        <taxon>Metazoa</taxon>
        <taxon>Spiralia</taxon>
        <taxon>Gnathifera</taxon>
        <taxon>Rotifera</taxon>
        <taxon>Eurotatoria</taxon>
        <taxon>Bdelloidea</taxon>
        <taxon>Philodinida</taxon>
        <taxon>Philodinidae</taxon>
        <taxon>Rotaria</taxon>
    </lineage>
</organism>
<dbReference type="AlphaFoldDB" id="A0A816PD59"/>
<proteinExistence type="predicted"/>
<feature type="non-terminal residue" evidence="1">
    <location>
        <position position="49"/>
    </location>
</feature>
<gene>
    <name evidence="1" type="ORF">XDN619_LOCUS7838</name>
</gene>
<evidence type="ECO:0000313" key="1">
    <source>
        <dbReference type="EMBL" id="CAF2047161.1"/>
    </source>
</evidence>